<evidence type="ECO:0008006" key="5">
    <source>
        <dbReference type="Google" id="ProtNLM"/>
    </source>
</evidence>
<dbReference type="InterPro" id="IPR050194">
    <property type="entry name" value="Glycosyltransferase_grp1"/>
</dbReference>
<evidence type="ECO:0000259" key="1">
    <source>
        <dbReference type="Pfam" id="PF00534"/>
    </source>
</evidence>
<dbReference type="GO" id="GO:0016757">
    <property type="term" value="F:glycosyltransferase activity"/>
    <property type="evidence" value="ECO:0007669"/>
    <property type="project" value="InterPro"/>
</dbReference>
<proteinExistence type="predicted"/>
<feature type="domain" description="Glycosyltransferase subfamily 4-like N-terminal" evidence="2">
    <location>
        <begin position="20"/>
        <end position="196"/>
    </location>
</feature>
<evidence type="ECO:0000313" key="3">
    <source>
        <dbReference type="EMBL" id="PIU41083.1"/>
    </source>
</evidence>
<reference evidence="3 4" key="1">
    <citation type="submission" date="2017-09" db="EMBL/GenBank/DDBJ databases">
        <title>Depth-based differentiation of microbial function through sediment-hosted aquifers and enrichment of novel symbionts in the deep terrestrial subsurface.</title>
        <authorList>
            <person name="Probst A.J."/>
            <person name="Ladd B."/>
            <person name="Jarett J.K."/>
            <person name="Geller-Mcgrath D.E."/>
            <person name="Sieber C.M."/>
            <person name="Emerson J.B."/>
            <person name="Anantharaman K."/>
            <person name="Thomas B.C."/>
            <person name="Malmstrom R."/>
            <person name="Stieglmeier M."/>
            <person name="Klingl A."/>
            <person name="Woyke T."/>
            <person name="Ryan C.M."/>
            <person name="Banfield J.F."/>
        </authorList>
    </citation>
    <scope>NUCLEOTIDE SEQUENCE [LARGE SCALE GENOMIC DNA]</scope>
    <source>
        <strain evidence="3">CG07_land_8_20_14_0_80_42_15</strain>
    </source>
</reference>
<dbReference type="PANTHER" id="PTHR45947">
    <property type="entry name" value="SULFOQUINOVOSYL TRANSFERASE SQD2"/>
    <property type="match status" value="1"/>
</dbReference>
<organism evidence="3 4">
    <name type="scientific">Candidatus Aquitaenariimonas noxiae</name>
    <dbReference type="NCBI Taxonomy" id="1974741"/>
    <lineage>
        <taxon>Bacteria</taxon>
        <taxon>Pseudomonadati</taxon>
        <taxon>Candidatus Omnitrophota</taxon>
        <taxon>Candidatus Aquitaenariimonas</taxon>
    </lineage>
</organism>
<dbReference type="EMBL" id="PEWV01000071">
    <property type="protein sequence ID" value="PIU41083.1"/>
    <property type="molecule type" value="Genomic_DNA"/>
</dbReference>
<sequence length="401" mass="45631">MDTKKQKKIKVLRIIARLNIGGPAIHAILLTGGIDKNRFETVLVSGVTSKGEGDMFYLAKEKNVNPVIIQELGRNLNIRNDIIAFFKIYKLLNKEKPDIIHTHTAKAGALGRLAGIFYRFFSWNKCILIHTFHGHIFHSYFDNLSTKLFLWTERFLARFTDTIITISKQQYYEIKNVFKVSSKDNIEVIPLGFDLEPYLNSLRKEGNFRKDLKVSDNEILVGIVGRLVPIKNHRLLLEAASQINGDLAGRIKFIIIGDGELKATLVDYAKDLSMENRVIFAGWRKDLYEIYPDLDIVALTSLNEGTPISVIEAMACARPVIASDVGGVKDLIEDGVTGILFRRNNSKELSSAIIRLAQDEILRKKIGDTARNKVREIYSAKRLVRDIENLYENLIREREEK</sequence>
<dbReference type="Gene3D" id="3.40.50.2000">
    <property type="entry name" value="Glycogen Phosphorylase B"/>
    <property type="match status" value="2"/>
</dbReference>
<comment type="caution">
    <text evidence="3">The sequence shown here is derived from an EMBL/GenBank/DDBJ whole genome shotgun (WGS) entry which is preliminary data.</text>
</comment>
<dbReference type="PANTHER" id="PTHR45947:SF3">
    <property type="entry name" value="SULFOQUINOVOSYL TRANSFERASE SQD2"/>
    <property type="match status" value="1"/>
</dbReference>
<feature type="domain" description="Glycosyl transferase family 1" evidence="1">
    <location>
        <begin position="207"/>
        <end position="372"/>
    </location>
</feature>
<dbReference type="Proteomes" id="UP000230052">
    <property type="component" value="Unassembled WGS sequence"/>
</dbReference>
<gene>
    <name evidence="3" type="ORF">COS99_07025</name>
</gene>
<protein>
    <recommendedName>
        <fullName evidence="5">Glycosyltransferase family 1 protein</fullName>
    </recommendedName>
</protein>
<evidence type="ECO:0000313" key="4">
    <source>
        <dbReference type="Proteomes" id="UP000230052"/>
    </source>
</evidence>
<dbReference type="Pfam" id="PF00534">
    <property type="entry name" value="Glycos_transf_1"/>
    <property type="match status" value="1"/>
</dbReference>
<dbReference type="InterPro" id="IPR028098">
    <property type="entry name" value="Glyco_trans_4-like_N"/>
</dbReference>
<dbReference type="AlphaFoldDB" id="A0A2J0KZ23"/>
<dbReference type="InterPro" id="IPR001296">
    <property type="entry name" value="Glyco_trans_1"/>
</dbReference>
<dbReference type="SUPFAM" id="SSF53756">
    <property type="entry name" value="UDP-Glycosyltransferase/glycogen phosphorylase"/>
    <property type="match status" value="1"/>
</dbReference>
<evidence type="ECO:0000259" key="2">
    <source>
        <dbReference type="Pfam" id="PF13439"/>
    </source>
</evidence>
<name>A0A2J0KZ23_9BACT</name>
<dbReference type="CDD" id="cd03808">
    <property type="entry name" value="GT4_CapM-like"/>
    <property type="match status" value="1"/>
</dbReference>
<accession>A0A2J0KZ23</accession>
<dbReference type="Pfam" id="PF13439">
    <property type="entry name" value="Glyco_transf_4"/>
    <property type="match status" value="1"/>
</dbReference>